<dbReference type="Pfam" id="PF13624">
    <property type="entry name" value="SurA_N_3"/>
    <property type="match status" value="1"/>
</dbReference>
<feature type="domain" description="PpiC" evidence="14">
    <location>
        <begin position="245"/>
        <end position="362"/>
    </location>
</feature>
<dbReference type="Pfam" id="PF13145">
    <property type="entry name" value="Rotamase_2"/>
    <property type="match status" value="1"/>
</dbReference>
<keyword evidence="4" id="KW-0997">Cell inner membrane</keyword>
<evidence type="ECO:0000256" key="13">
    <source>
        <dbReference type="ARBA" id="ARBA00042775"/>
    </source>
</evidence>
<evidence type="ECO:0000256" key="8">
    <source>
        <dbReference type="ARBA" id="ARBA00023186"/>
    </source>
</evidence>
<reference evidence="15 16" key="1">
    <citation type="submission" date="2024-08" db="EMBL/GenBank/DDBJ databases">
        <title>Tateyamaria sp. nov., isolated from marine algae.</title>
        <authorList>
            <person name="Choi B.J."/>
            <person name="Kim J.M."/>
            <person name="Lee J.K."/>
            <person name="Choi D.G."/>
            <person name="Bayburt H."/>
            <person name="Baek J.H."/>
            <person name="Han D.M."/>
            <person name="Jeon C.O."/>
        </authorList>
    </citation>
    <scope>NUCLEOTIDE SEQUENCE [LARGE SCALE GENOMIC DNA]</scope>
    <source>
        <strain evidence="15 16">KMU-156</strain>
    </source>
</reference>
<dbReference type="InterPro" id="IPR027304">
    <property type="entry name" value="Trigger_fact/SurA_dom_sf"/>
</dbReference>
<keyword evidence="16" id="KW-1185">Reference proteome</keyword>
<dbReference type="RefSeq" id="WP_407592753.1">
    <property type="nucleotide sequence ID" value="NZ_JBHDIY010000002.1"/>
</dbReference>
<evidence type="ECO:0000256" key="2">
    <source>
        <dbReference type="ARBA" id="ARBA00018370"/>
    </source>
</evidence>
<dbReference type="SUPFAM" id="SSF109998">
    <property type="entry name" value="Triger factor/SurA peptide-binding domain-like"/>
    <property type="match status" value="1"/>
</dbReference>
<dbReference type="PANTHER" id="PTHR47529:SF1">
    <property type="entry name" value="PERIPLASMIC CHAPERONE PPID"/>
    <property type="match status" value="1"/>
</dbReference>
<proteinExistence type="inferred from homology"/>
<dbReference type="GO" id="GO:0016853">
    <property type="term" value="F:isomerase activity"/>
    <property type="evidence" value="ECO:0007669"/>
    <property type="project" value="UniProtKB-KW"/>
</dbReference>
<evidence type="ECO:0000256" key="6">
    <source>
        <dbReference type="ARBA" id="ARBA00022989"/>
    </source>
</evidence>
<evidence type="ECO:0000256" key="12">
    <source>
        <dbReference type="ARBA" id="ARBA00040743"/>
    </source>
</evidence>
<keyword evidence="7" id="KW-0472">Membrane</keyword>
<dbReference type="Proteomes" id="UP001627408">
    <property type="component" value="Unassembled WGS sequence"/>
</dbReference>
<sequence>MAKGSNSLSKTAVWILLGLLILGLGGFGATNLSGTIRTVGSVGDKYIDIDTYARTLQQEIQAVSRQTGSQLTFAQAQAIGLDQAVLARLVRARALDHEASQMGLSVGDETLRDEILNIPAFRGLDGNFDRDAYSFALQNSGSSEAEFETQLREEVARSLLQGAIMSGVTMPETYANTLVSFLGETRDFTWVRLGQSDLAEPLPTPDDATLRAYYEANLGDYELPETKRITYAVLLPDMIVDSMEIDEATLRAEYDASADEFNQPERRLVERLVYLDAAAADQAAAQLEVNGTTFEALVEERGLDLSDVDLGDVSRLELDAAGEAVFNAEVGDVVGPLPSSLGPALFRVNGVLPAQSTSFEEASVMLRARLARDAARRQVAVLASEFDDMLAGGATLEELDAETDMALGTIDWFPANGESIAAYDGFQEAAQRLTENDFPEIMSLDDGGIFAMRLEEILPPRPAPYEDAALNVRANWEAAQTEERLTAQAEAVLPALEGGASFAEQGLDSIVEIDLDRSAFVQGTPPAFLPAVFDMDVGDVEIVQGFGSVLIVRLDAINPISDSDDEVRTEVSALSEEIGQSVATELFNLFGEDVVTRAGPQINQQALDAVHVNFP</sequence>
<dbReference type="InterPro" id="IPR000297">
    <property type="entry name" value="PPIase_PpiC"/>
</dbReference>
<evidence type="ECO:0000256" key="4">
    <source>
        <dbReference type="ARBA" id="ARBA00022519"/>
    </source>
</evidence>
<dbReference type="PANTHER" id="PTHR47529">
    <property type="entry name" value="PEPTIDYL-PROLYL CIS-TRANS ISOMERASE D"/>
    <property type="match status" value="1"/>
</dbReference>
<evidence type="ECO:0000256" key="5">
    <source>
        <dbReference type="ARBA" id="ARBA00022692"/>
    </source>
</evidence>
<dbReference type="SUPFAM" id="SSF54534">
    <property type="entry name" value="FKBP-like"/>
    <property type="match status" value="1"/>
</dbReference>
<evidence type="ECO:0000256" key="10">
    <source>
        <dbReference type="ARBA" id="ARBA00031484"/>
    </source>
</evidence>
<keyword evidence="5" id="KW-0812">Transmembrane</keyword>
<evidence type="ECO:0000256" key="7">
    <source>
        <dbReference type="ARBA" id="ARBA00023136"/>
    </source>
</evidence>
<comment type="similarity">
    <text evidence="11">Belongs to the PpiD chaperone family.</text>
</comment>
<comment type="subcellular location">
    <subcellularLocation>
        <location evidence="1">Cell inner membrane</location>
        <topology evidence="1">Single-pass type II membrane protein</topology>
        <orientation evidence="1">Periplasmic side</orientation>
    </subcellularLocation>
</comment>
<protein>
    <recommendedName>
        <fullName evidence="2">Parvulin-like PPIase</fullName>
    </recommendedName>
    <alternativeName>
        <fullName evidence="9">Peptidyl-prolyl cis-trans isomerase plp</fullName>
    </alternativeName>
    <alternativeName>
        <fullName evidence="12">Periplasmic chaperone PpiD</fullName>
    </alternativeName>
    <alternativeName>
        <fullName evidence="13">Periplasmic folding chaperone</fullName>
    </alternativeName>
    <alternativeName>
        <fullName evidence="10">Rotamase plp</fullName>
    </alternativeName>
</protein>
<evidence type="ECO:0000256" key="9">
    <source>
        <dbReference type="ARBA" id="ARBA00030642"/>
    </source>
</evidence>
<evidence type="ECO:0000259" key="14">
    <source>
        <dbReference type="Pfam" id="PF13145"/>
    </source>
</evidence>
<comment type="caution">
    <text evidence="15">The sequence shown here is derived from an EMBL/GenBank/DDBJ whole genome shotgun (WGS) entry which is preliminary data.</text>
</comment>
<keyword evidence="6" id="KW-1133">Transmembrane helix</keyword>
<evidence type="ECO:0000313" key="15">
    <source>
        <dbReference type="EMBL" id="MFL4470919.1"/>
    </source>
</evidence>
<evidence type="ECO:0000256" key="3">
    <source>
        <dbReference type="ARBA" id="ARBA00022475"/>
    </source>
</evidence>
<dbReference type="Gene3D" id="1.10.4030.10">
    <property type="entry name" value="Porin chaperone SurA, peptide-binding domain"/>
    <property type="match status" value="1"/>
</dbReference>
<keyword evidence="15" id="KW-0413">Isomerase</keyword>
<keyword evidence="8" id="KW-0143">Chaperone</keyword>
<dbReference type="InterPro" id="IPR046357">
    <property type="entry name" value="PPIase_dom_sf"/>
</dbReference>
<evidence type="ECO:0000256" key="11">
    <source>
        <dbReference type="ARBA" id="ARBA00038408"/>
    </source>
</evidence>
<dbReference type="Gene3D" id="3.10.50.40">
    <property type="match status" value="1"/>
</dbReference>
<evidence type="ECO:0000256" key="1">
    <source>
        <dbReference type="ARBA" id="ARBA00004382"/>
    </source>
</evidence>
<accession>A0ABW8UZ52</accession>
<dbReference type="EMBL" id="JBHDIY010000002">
    <property type="protein sequence ID" value="MFL4470919.1"/>
    <property type="molecule type" value="Genomic_DNA"/>
</dbReference>
<keyword evidence="3" id="KW-1003">Cell membrane</keyword>
<evidence type="ECO:0000313" key="16">
    <source>
        <dbReference type="Proteomes" id="UP001627408"/>
    </source>
</evidence>
<dbReference type="InterPro" id="IPR052029">
    <property type="entry name" value="PpiD_chaperone"/>
</dbReference>
<gene>
    <name evidence="15" type="ORF">ACERZ8_13900</name>
</gene>
<name>A0ABW8UZ52_9RHOB</name>
<organism evidence="15 16">
    <name type="scientific">Tateyamaria armeniaca</name>
    <dbReference type="NCBI Taxonomy" id="2518930"/>
    <lineage>
        <taxon>Bacteria</taxon>
        <taxon>Pseudomonadati</taxon>
        <taxon>Pseudomonadota</taxon>
        <taxon>Alphaproteobacteria</taxon>
        <taxon>Rhodobacterales</taxon>
        <taxon>Roseobacteraceae</taxon>
        <taxon>Tateyamaria</taxon>
    </lineage>
</organism>